<organism evidence="1 2">
    <name type="scientific">Popillia japonica</name>
    <name type="common">Japanese beetle</name>
    <dbReference type="NCBI Taxonomy" id="7064"/>
    <lineage>
        <taxon>Eukaryota</taxon>
        <taxon>Metazoa</taxon>
        <taxon>Ecdysozoa</taxon>
        <taxon>Arthropoda</taxon>
        <taxon>Hexapoda</taxon>
        <taxon>Insecta</taxon>
        <taxon>Pterygota</taxon>
        <taxon>Neoptera</taxon>
        <taxon>Endopterygota</taxon>
        <taxon>Coleoptera</taxon>
        <taxon>Polyphaga</taxon>
        <taxon>Scarabaeiformia</taxon>
        <taxon>Scarabaeidae</taxon>
        <taxon>Rutelinae</taxon>
        <taxon>Popillia</taxon>
    </lineage>
</organism>
<evidence type="ECO:0000313" key="2">
    <source>
        <dbReference type="Proteomes" id="UP001458880"/>
    </source>
</evidence>
<reference evidence="1 2" key="1">
    <citation type="journal article" date="2024" name="BMC Genomics">
        <title>De novo assembly and annotation of Popillia japonica's genome with initial clues to its potential as an invasive pest.</title>
        <authorList>
            <person name="Cucini C."/>
            <person name="Boschi S."/>
            <person name="Funari R."/>
            <person name="Cardaioli E."/>
            <person name="Iannotti N."/>
            <person name="Marturano G."/>
            <person name="Paoli F."/>
            <person name="Bruttini M."/>
            <person name="Carapelli A."/>
            <person name="Frati F."/>
            <person name="Nardi F."/>
        </authorList>
    </citation>
    <scope>NUCLEOTIDE SEQUENCE [LARGE SCALE GENOMIC DNA]</scope>
    <source>
        <strain evidence="1">DMR45628</strain>
    </source>
</reference>
<dbReference type="EMBL" id="JASPKY010000590">
    <property type="protein sequence ID" value="KAK9688443.1"/>
    <property type="molecule type" value="Genomic_DNA"/>
</dbReference>
<evidence type="ECO:0000313" key="1">
    <source>
        <dbReference type="EMBL" id="KAK9688443.1"/>
    </source>
</evidence>
<sequence length="102" mass="11686">MKRRSGRDKTFTLETPCTSFSSSTKECCERVSEGMREQQAWKCQCLAVIEGHQNPPISCCERVSEGMREQQAWKCQCLAVIEGHQNPPISRFVLYESENSRP</sequence>
<dbReference type="Proteomes" id="UP001458880">
    <property type="component" value="Unassembled WGS sequence"/>
</dbReference>
<comment type="caution">
    <text evidence="1">The sequence shown here is derived from an EMBL/GenBank/DDBJ whole genome shotgun (WGS) entry which is preliminary data.</text>
</comment>
<name>A0AAW1IFC5_POPJA</name>
<accession>A0AAW1IFC5</accession>
<dbReference type="AlphaFoldDB" id="A0AAW1IFC5"/>
<gene>
    <name evidence="1" type="ORF">QE152_g35320</name>
</gene>
<evidence type="ECO:0008006" key="3">
    <source>
        <dbReference type="Google" id="ProtNLM"/>
    </source>
</evidence>
<protein>
    <recommendedName>
        <fullName evidence="3">Bifunctional inhibitor/plant lipid transfer protein/seed storage helical domain-containing protein</fullName>
    </recommendedName>
</protein>
<proteinExistence type="predicted"/>
<keyword evidence="2" id="KW-1185">Reference proteome</keyword>